<dbReference type="CDD" id="cd03141">
    <property type="entry name" value="GATase1_Hsp31_like"/>
    <property type="match status" value="1"/>
</dbReference>
<dbReference type="AlphaFoldDB" id="A0A419AZ34"/>
<name>A0A419AZ34_PECCA</name>
<protein>
    <submittedName>
        <fullName evidence="6">Type 1 glutamine amidotransferase domain-containing protein</fullName>
    </submittedName>
</protein>
<feature type="signal peptide" evidence="4">
    <location>
        <begin position="1"/>
        <end position="25"/>
    </location>
</feature>
<accession>A0A419AZ34</accession>
<dbReference type="EMBL" id="QZDH01000010">
    <property type="protein sequence ID" value="RJL53219.1"/>
    <property type="molecule type" value="Genomic_DNA"/>
</dbReference>
<dbReference type="PANTHER" id="PTHR48094:SF11">
    <property type="entry name" value="GLUTATHIONE-INDEPENDENT GLYOXALASE HSP31-RELATED"/>
    <property type="match status" value="1"/>
</dbReference>
<reference evidence="6 7" key="1">
    <citation type="submission" date="2018-09" db="EMBL/GenBank/DDBJ databases">
        <title>Phylogenetic diversity of Pectobacterium and Dickeya strains causing blackleg disease of potato in Morocco.</title>
        <authorList>
            <person name="Oulghazi S."/>
            <person name="Moumni M."/>
            <person name="Faure D."/>
        </authorList>
    </citation>
    <scope>NUCLEOTIDE SEQUENCE [LARGE SCALE GENOMIC DNA]</scope>
    <source>
        <strain evidence="6 7">S1.15.11.2D</strain>
    </source>
</reference>
<dbReference type="InterPro" id="IPR050325">
    <property type="entry name" value="Prot/Nucl_acid_deglycase"/>
</dbReference>
<feature type="domain" description="DJ-1/PfpI" evidence="5">
    <location>
        <begin position="56"/>
        <end position="248"/>
    </location>
</feature>
<evidence type="ECO:0000256" key="2">
    <source>
        <dbReference type="ARBA" id="ARBA00023239"/>
    </source>
</evidence>
<dbReference type="Proteomes" id="UP000283655">
    <property type="component" value="Unassembled WGS sequence"/>
</dbReference>
<dbReference type="PANTHER" id="PTHR48094">
    <property type="entry name" value="PROTEIN/NUCLEIC ACID DEGLYCASE DJ-1-RELATED"/>
    <property type="match status" value="1"/>
</dbReference>
<evidence type="ECO:0000256" key="4">
    <source>
        <dbReference type="SAM" id="SignalP"/>
    </source>
</evidence>
<dbReference type="GO" id="GO:0019172">
    <property type="term" value="F:glyoxalase III activity"/>
    <property type="evidence" value="ECO:0007669"/>
    <property type="project" value="TreeGrafter"/>
</dbReference>
<keyword evidence="1" id="KW-0346">Stress response</keyword>
<proteinExistence type="inferred from homology"/>
<dbReference type="SUPFAM" id="SSF52317">
    <property type="entry name" value="Class I glutamine amidotransferase-like"/>
    <property type="match status" value="1"/>
</dbReference>
<comment type="caution">
    <text evidence="6">The sequence shown here is derived from an EMBL/GenBank/DDBJ whole genome shotgun (WGS) entry which is preliminary data.</text>
</comment>
<keyword evidence="2" id="KW-0456">Lyase</keyword>
<evidence type="ECO:0000256" key="1">
    <source>
        <dbReference type="ARBA" id="ARBA00023016"/>
    </source>
</evidence>
<sequence>MSIIKRCAGLIAVIAVFAVASPVFAQSNLKEEKILIVVSSLDKKTPELVGGFWFPELTHPVEVFDKAGLNYDIASPKGGLPPFDGFDLKDQASLDFWTNPEHRNKLANSIPLAKVDPAKYSAILLVGGHGPMWDFVNNPELINIVRTMYEKNDIISAVCHGPAGLLNVKLSNGELLIKGRRLTGFTAEEEASRHYDKIVPFELEAALKKDGATFEEAPIFENKVVVDGRLITGQNPASAQALGEAVVKALQAKAKAK</sequence>
<evidence type="ECO:0000313" key="7">
    <source>
        <dbReference type="Proteomes" id="UP000283655"/>
    </source>
</evidence>
<keyword evidence="6" id="KW-0808">Transferase</keyword>
<dbReference type="InterPro" id="IPR002818">
    <property type="entry name" value="DJ-1/PfpI"/>
</dbReference>
<dbReference type="Gene3D" id="3.40.50.880">
    <property type="match status" value="1"/>
</dbReference>
<comment type="similarity">
    <text evidence="3">Belongs to the peptidase C56 family. HSP31-like subfamily.</text>
</comment>
<keyword evidence="6" id="KW-0315">Glutamine amidotransferase</keyword>
<evidence type="ECO:0000256" key="3">
    <source>
        <dbReference type="ARBA" id="ARBA00038493"/>
    </source>
</evidence>
<gene>
    <name evidence="6" type="ORF">D5071_06105</name>
</gene>
<dbReference type="GO" id="GO:0016740">
    <property type="term" value="F:transferase activity"/>
    <property type="evidence" value="ECO:0007669"/>
    <property type="project" value="UniProtKB-KW"/>
</dbReference>
<feature type="chain" id="PRO_5019143800" evidence="4">
    <location>
        <begin position="26"/>
        <end position="257"/>
    </location>
</feature>
<dbReference type="Pfam" id="PF01965">
    <property type="entry name" value="DJ-1_PfpI"/>
    <property type="match status" value="1"/>
</dbReference>
<evidence type="ECO:0000259" key="5">
    <source>
        <dbReference type="Pfam" id="PF01965"/>
    </source>
</evidence>
<dbReference type="GO" id="GO:0019243">
    <property type="term" value="P:methylglyoxal catabolic process to D-lactate via S-lactoyl-glutathione"/>
    <property type="evidence" value="ECO:0007669"/>
    <property type="project" value="TreeGrafter"/>
</dbReference>
<evidence type="ECO:0000313" key="6">
    <source>
        <dbReference type="EMBL" id="RJL53219.1"/>
    </source>
</evidence>
<keyword evidence="4" id="KW-0732">Signal</keyword>
<dbReference type="GO" id="GO:0005737">
    <property type="term" value="C:cytoplasm"/>
    <property type="evidence" value="ECO:0007669"/>
    <property type="project" value="TreeGrafter"/>
</dbReference>
<dbReference type="RefSeq" id="WP_119873162.1">
    <property type="nucleotide sequence ID" value="NZ_QZDH01000010.1"/>
</dbReference>
<dbReference type="InterPro" id="IPR029062">
    <property type="entry name" value="Class_I_gatase-like"/>
</dbReference>
<organism evidence="6 7">
    <name type="scientific">Pectobacterium carotovorum</name>
    <name type="common">Erwinia carotovora</name>
    <dbReference type="NCBI Taxonomy" id="554"/>
    <lineage>
        <taxon>Bacteria</taxon>
        <taxon>Pseudomonadati</taxon>
        <taxon>Pseudomonadota</taxon>
        <taxon>Gammaproteobacteria</taxon>
        <taxon>Enterobacterales</taxon>
        <taxon>Pectobacteriaceae</taxon>
        <taxon>Pectobacterium</taxon>
    </lineage>
</organism>